<organism evidence="2 3">
    <name type="scientific">Acetoanaerobium noterae</name>
    <dbReference type="NCBI Taxonomy" id="745369"/>
    <lineage>
        <taxon>Bacteria</taxon>
        <taxon>Bacillati</taxon>
        <taxon>Bacillota</taxon>
        <taxon>Clostridia</taxon>
        <taxon>Peptostreptococcales</taxon>
        <taxon>Filifactoraceae</taxon>
        <taxon>Acetoanaerobium</taxon>
    </lineage>
</organism>
<proteinExistence type="predicted"/>
<dbReference type="EMBL" id="FUYN01000009">
    <property type="protein sequence ID" value="SKB70525.1"/>
    <property type="molecule type" value="Genomic_DNA"/>
</dbReference>
<keyword evidence="1" id="KW-0812">Transmembrane</keyword>
<keyword evidence="3" id="KW-1185">Reference proteome</keyword>
<dbReference type="AlphaFoldDB" id="A0A1T5DFQ4"/>
<keyword evidence="1" id="KW-1133">Transmembrane helix</keyword>
<keyword evidence="1" id="KW-0472">Membrane</keyword>
<protein>
    <submittedName>
        <fullName evidence="2">Uncharacterized protein</fullName>
    </submittedName>
</protein>
<name>A0A1T5DFQ4_9FIRM</name>
<gene>
    <name evidence="2" type="ORF">SAMN02745120_2769</name>
</gene>
<dbReference type="Pfam" id="PF07009">
    <property type="entry name" value="NusG_II"/>
    <property type="match status" value="1"/>
</dbReference>
<reference evidence="3" key="1">
    <citation type="submission" date="2017-02" db="EMBL/GenBank/DDBJ databases">
        <authorList>
            <person name="Varghese N."/>
            <person name="Submissions S."/>
        </authorList>
    </citation>
    <scope>NUCLEOTIDE SEQUENCE [LARGE SCALE GENOMIC DNA]</scope>
    <source>
        <strain evidence="3">ATCC 35199</strain>
    </source>
</reference>
<dbReference type="RefSeq" id="WP_079590592.1">
    <property type="nucleotide sequence ID" value="NZ_FUYN01000009.1"/>
</dbReference>
<dbReference type="InterPro" id="IPR038690">
    <property type="entry name" value="NusG_2_sf"/>
</dbReference>
<feature type="transmembrane region" description="Helical" evidence="1">
    <location>
        <begin position="9"/>
        <end position="28"/>
    </location>
</feature>
<evidence type="ECO:0000313" key="2">
    <source>
        <dbReference type="EMBL" id="SKB70525.1"/>
    </source>
</evidence>
<sequence length="129" mass="14264">MGITKVDKVIIAVLLAVSIGVFILANIINGGNRVASILILRIDGEETRYELNDVDSTIDFEFRNEKGRLIIDNGRVSMEKMSLEICPRQICSKIGWIEKAGESIICLPNRVSVILDGDSEEREIDALSS</sequence>
<evidence type="ECO:0000256" key="1">
    <source>
        <dbReference type="SAM" id="Phobius"/>
    </source>
</evidence>
<accession>A0A1T5DFQ4</accession>
<dbReference type="Gene3D" id="2.60.320.10">
    <property type="entry name" value="N-utilization substance G protein NusG, insert domain"/>
    <property type="match status" value="1"/>
</dbReference>
<dbReference type="Proteomes" id="UP000243406">
    <property type="component" value="Unassembled WGS sequence"/>
</dbReference>
<evidence type="ECO:0000313" key="3">
    <source>
        <dbReference type="Proteomes" id="UP000243406"/>
    </source>
</evidence>